<keyword evidence="2" id="KW-0677">Repeat</keyword>
<dbReference type="PROSITE" id="PS50294">
    <property type="entry name" value="WD_REPEATS_REGION"/>
    <property type="match status" value="1"/>
</dbReference>
<dbReference type="Gene3D" id="2.130.10.10">
    <property type="entry name" value="YVTN repeat-like/Quinoprotein amine dehydrogenase"/>
    <property type="match status" value="2"/>
</dbReference>
<name>A0AAV1A9D5_VICFA</name>
<dbReference type="InterPro" id="IPR001680">
    <property type="entry name" value="WD40_rpt"/>
</dbReference>
<dbReference type="PROSITE" id="PS50082">
    <property type="entry name" value="WD_REPEATS_2"/>
    <property type="match status" value="1"/>
</dbReference>
<dbReference type="PANTHER" id="PTHR18763:SF3">
    <property type="entry name" value="OS09G0477800 PROTEIN"/>
    <property type="match status" value="1"/>
</dbReference>
<evidence type="ECO:0000256" key="2">
    <source>
        <dbReference type="ARBA" id="ARBA00022737"/>
    </source>
</evidence>
<dbReference type="GO" id="GO:0006261">
    <property type="term" value="P:DNA-templated DNA replication"/>
    <property type="evidence" value="ECO:0007669"/>
    <property type="project" value="TreeGrafter"/>
</dbReference>
<dbReference type="EMBL" id="OX451739">
    <property type="protein sequence ID" value="CAI8606866.1"/>
    <property type="molecule type" value="Genomic_DNA"/>
</dbReference>
<dbReference type="SMART" id="SM00320">
    <property type="entry name" value="WD40"/>
    <property type="match status" value="4"/>
</dbReference>
<evidence type="ECO:0000256" key="1">
    <source>
        <dbReference type="ARBA" id="ARBA00022574"/>
    </source>
</evidence>
<evidence type="ECO:0000313" key="4">
    <source>
        <dbReference type="EMBL" id="CAI8606866.1"/>
    </source>
</evidence>
<dbReference type="GO" id="GO:0120330">
    <property type="term" value="C:rixosome complex"/>
    <property type="evidence" value="ECO:0007669"/>
    <property type="project" value="TreeGrafter"/>
</dbReference>
<reference evidence="4 5" key="1">
    <citation type="submission" date="2023-01" db="EMBL/GenBank/DDBJ databases">
        <authorList>
            <person name="Kreplak J."/>
        </authorList>
    </citation>
    <scope>NUCLEOTIDE SEQUENCE [LARGE SCALE GENOMIC DNA]</scope>
</reference>
<dbReference type="PANTHER" id="PTHR18763">
    <property type="entry name" value="WD-REPEAT PROTEIN 18"/>
    <property type="match status" value="1"/>
</dbReference>
<dbReference type="PROSITE" id="PS00678">
    <property type="entry name" value="WD_REPEATS_1"/>
    <property type="match status" value="1"/>
</dbReference>
<keyword evidence="1 3" id="KW-0853">WD repeat</keyword>
<protein>
    <submittedName>
        <fullName evidence="4">Uncharacterized protein</fullName>
    </submittedName>
</protein>
<dbReference type="Pfam" id="PF00400">
    <property type="entry name" value="WD40"/>
    <property type="match status" value="3"/>
</dbReference>
<dbReference type="InterPro" id="IPR019775">
    <property type="entry name" value="WD40_repeat_CS"/>
</dbReference>
<keyword evidence="5" id="KW-1185">Reference proteome</keyword>
<evidence type="ECO:0000313" key="5">
    <source>
        <dbReference type="Proteomes" id="UP001157006"/>
    </source>
</evidence>
<sequence length="421" mass="45672">MMYEVILTGSMDGPMIAFEASTGAILAQFIGSQSPYCGFTMTCKKLIATSHVSLDKGSGSIHIYNWDTSTVFHNIPLPESVTPLIANSDGDFLFAGGVSGSIHSLSLPSGDIIESFTPYSKPVSSLHLSNDGSLLISGYSDGTIIVIPSFMLVDGSSSYSDPILHKWKAHSDSVISFNTGIGIHTCTFVSCSMDCTCKFWSLLNGITLIRTVTFPCSIFGFVMDSTESLFYAGGSDGFIYKGLVKVGSIKMLEKGKGYELVNWGSKTKNHQGSIVALVLVNNGRNLVSASKNASVWMWDVEEGEVIMVLGNAQILRSVSDMIVVKGINIIERNEGGEGVNRGLISSSRLCDEEMIRTRMKLSEVENVMDVAVHDQGSAIDMLESTIASYERLLKLILREVTKTIEEADHEDEDTDDKGEKD</sequence>
<proteinExistence type="predicted"/>
<feature type="repeat" description="WD" evidence="3">
    <location>
        <begin position="267"/>
        <end position="308"/>
    </location>
</feature>
<evidence type="ECO:0000256" key="3">
    <source>
        <dbReference type="PROSITE-ProRule" id="PRU00221"/>
    </source>
</evidence>
<dbReference type="GO" id="GO:0005656">
    <property type="term" value="C:nuclear pre-replicative complex"/>
    <property type="evidence" value="ECO:0007669"/>
    <property type="project" value="TreeGrafter"/>
</dbReference>
<dbReference type="AlphaFoldDB" id="A0AAV1A9D5"/>
<dbReference type="InterPro" id="IPR045227">
    <property type="entry name" value="WDR18/Ipi3/RID3"/>
</dbReference>
<dbReference type="InterPro" id="IPR011047">
    <property type="entry name" value="Quinoprotein_ADH-like_sf"/>
</dbReference>
<organism evidence="4 5">
    <name type="scientific">Vicia faba</name>
    <name type="common">Broad bean</name>
    <name type="synonym">Faba vulgaris</name>
    <dbReference type="NCBI Taxonomy" id="3906"/>
    <lineage>
        <taxon>Eukaryota</taxon>
        <taxon>Viridiplantae</taxon>
        <taxon>Streptophyta</taxon>
        <taxon>Embryophyta</taxon>
        <taxon>Tracheophyta</taxon>
        <taxon>Spermatophyta</taxon>
        <taxon>Magnoliopsida</taxon>
        <taxon>eudicotyledons</taxon>
        <taxon>Gunneridae</taxon>
        <taxon>Pentapetalae</taxon>
        <taxon>rosids</taxon>
        <taxon>fabids</taxon>
        <taxon>Fabales</taxon>
        <taxon>Fabaceae</taxon>
        <taxon>Papilionoideae</taxon>
        <taxon>50 kb inversion clade</taxon>
        <taxon>NPAAA clade</taxon>
        <taxon>Hologalegina</taxon>
        <taxon>IRL clade</taxon>
        <taxon>Fabeae</taxon>
        <taxon>Vicia</taxon>
    </lineage>
</organism>
<gene>
    <name evidence="4" type="ORF">VFH_IV010720</name>
</gene>
<dbReference type="InterPro" id="IPR015943">
    <property type="entry name" value="WD40/YVTN_repeat-like_dom_sf"/>
</dbReference>
<dbReference type="SUPFAM" id="SSF50998">
    <property type="entry name" value="Quinoprotein alcohol dehydrogenase-like"/>
    <property type="match status" value="1"/>
</dbReference>
<dbReference type="GO" id="GO:0006364">
    <property type="term" value="P:rRNA processing"/>
    <property type="evidence" value="ECO:0007669"/>
    <property type="project" value="TreeGrafter"/>
</dbReference>
<dbReference type="Proteomes" id="UP001157006">
    <property type="component" value="Chromosome 4"/>
</dbReference>
<accession>A0AAV1A9D5</accession>